<dbReference type="Proteomes" id="UP000789831">
    <property type="component" value="Unassembled WGS sequence"/>
</dbReference>
<keyword evidence="2" id="KW-0863">Zinc-finger</keyword>
<dbReference type="GO" id="GO:0046540">
    <property type="term" value="C:U4/U6 x U5 tri-snRNP complex"/>
    <property type="evidence" value="ECO:0007669"/>
    <property type="project" value="TreeGrafter"/>
</dbReference>
<evidence type="ECO:0000256" key="5">
    <source>
        <dbReference type="SAM" id="MobiDB-lite"/>
    </source>
</evidence>
<keyword evidence="7" id="KW-1185">Reference proteome</keyword>
<proteinExistence type="predicted"/>
<comment type="caution">
    <text evidence="6">The sequence shown here is derived from an EMBL/GenBank/DDBJ whole genome shotgun (WGS) entry which is preliminary data.</text>
</comment>
<dbReference type="EMBL" id="CAJVPL010009287">
    <property type="protein sequence ID" value="CAG8677539.1"/>
    <property type="molecule type" value="Genomic_DNA"/>
</dbReference>
<reference evidence="6" key="1">
    <citation type="submission" date="2021-06" db="EMBL/GenBank/DDBJ databases">
        <authorList>
            <person name="Kallberg Y."/>
            <person name="Tangrot J."/>
            <person name="Rosling A."/>
        </authorList>
    </citation>
    <scope>NUCLEOTIDE SEQUENCE</scope>
    <source>
        <strain evidence="6">MT106</strain>
    </source>
</reference>
<feature type="compositionally biased region" description="Basic and acidic residues" evidence="5">
    <location>
        <begin position="110"/>
        <end position="125"/>
    </location>
</feature>
<gene>
    <name evidence="6" type="ORF">AGERDE_LOCUS12525</name>
</gene>
<name>A0A9N9EME0_9GLOM</name>
<evidence type="ECO:0000256" key="1">
    <source>
        <dbReference type="ARBA" id="ARBA00022723"/>
    </source>
</evidence>
<dbReference type="AlphaFoldDB" id="A0A9N9EME0"/>
<feature type="compositionally biased region" description="Basic and acidic residues" evidence="5">
    <location>
        <begin position="9"/>
        <end position="24"/>
    </location>
</feature>
<evidence type="ECO:0000256" key="4">
    <source>
        <dbReference type="ARBA" id="ARBA00023242"/>
    </source>
</evidence>
<dbReference type="GO" id="GO:0008270">
    <property type="term" value="F:zinc ion binding"/>
    <property type="evidence" value="ECO:0007669"/>
    <property type="project" value="UniProtKB-KW"/>
</dbReference>
<feature type="region of interest" description="Disordered" evidence="5">
    <location>
        <begin position="110"/>
        <end position="149"/>
    </location>
</feature>
<feature type="non-terminal residue" evidence="6">
    <location>
        <position position="1"/>
    </location>
</feature>
<evidence type="ECO:0000256" key="2">
    <source>
        <dbReference type="ARBA" id="ARBA00022771"/>
    </source>
</evidence>
<evidence type="ECO:0000313" key="6">
    <source>
        <dbReference type="EMBL" id="CAG8677539.1"/>
    </source>
</evidence>
<organism evidence="6 7">
    <name type="scientific">Ambispora gerdemannii</name>
    <dbReference type="NCBI Taxonomy" id="144530"/>
    <lineage>
        <taxon>Eukaryota</taxon>
        <taxon>Fungi</taxon>
        <taxon>Fungi incertae sedis</taxon>
        <taxon>Mucoromycota</taxon>
        <taxon>Glomeromycotina</taxon>
        <taxon>Glomeromycetes</taxon>
        <taxon>Archaeosporales</taxon>
        <taxon>Ambisporaceae</taxon>
        <taxon>Ambispora</taxon>
    </lineage>
</organism>
<dbReference type="GO" id="GO:0005681">
    <property type="term" value="C:spliceosomal complex"/>
    <property type="evidence" value="ECO:0007669"/>
    <property type="project" value="InterPro"/>
</dbReference>
<evidence type="ECO:0000256" key="3">
    <source>
        <dbReference type="ARBA" id="ARBA00022833"/>
    </source>
</evidence>
<keyword evidence="4" id="KW-0539">Nucleus</keyword>
<evidence type="ECO:0000313" key="7">
    <source>
        <dbReference type="Proteomes" id="UP000789831"/>
    </source>
</evidence>
<dbReference type="PANTHER" id="PTHR45986">
    <property type="entry name" value="ZINC FINGER MATRIN-TYPE PROTEIN 2"/>
    <property type="match status" value="1"/>
</dbReference>
<keyword evidence="3" id="KW-0862">Zinc</keyword>
<feature type="compositionally biased region" description="Polar residues" evidence="5">
    <location>
        <begin position="54"/>
        <end position="68"/>
    </location>
</feature>
<feature type="compositionally biased region" description="Basic and acidic residues" evidence="5">
    <location>
        <begin position="69"/>
        <end position="80"/>
    </location>
</feature>
<dbReference type="PANTHER" id="PTHR45986:SF1">
    <property type="entry name" value="ZINC FINGER MATRIN-TYPE PROTEIN 2"/>
    <property type="match status" value="1"/>
</dbReference>
<dbReference type="OrthoDB" id="30343at2759"/>
<feature type="region of interest" description="Disordered" evidence="5">
    <location>
        <begin position="1"/>
        <end position="82"/>
    </location>
</feature>
<dbReference type="GO" id="GO:0000398">
    <property type="term" value="P:mRNA splicing, via spliceosome"/>
    <property type="evidence" value="ECO:0007669"/>
    <property type="project" value="InterPro"/>
</dbReference>
<keyword evidence="1" id="KW-0479">Metal-binding</keyword>
<feature type="non-terminal residue" evidence="6">
    <location>
        <position position="149"/>
    </location>
</feature>
<protein>
    <submittedName>
        <fullName evidence="6">2055_t:CDS:1</fullName>
    </submittedName>
</protein>
<accession>A0A9N9EME0</accession>
<dbReference type="InterPro" id="IPR040107">
    <property type="entry name" value="Snu23"/>
</dbReference>
<sequence>RYKLSPYKQEYEQRARDRARREQQLEEEEERKHKGLKPKPADNVLDEEGPHDLLNSNRTQLVQSTNQRALDRTMKVEHSTLDQVQKRLARLKKKQKEEKPQEYDFEARVEQMHQQEGEEKQKKVENNTAADNEGNEGEGLDPEMAKLMG</sequence>